<dbReference type="InterPro" id="IPR001190">
    <property type="entry name" value="SRCR"/>
</dbReference>
<name>A0A6J8BJZ8_MYTCO</name>
<organism evidence="4 5">
    <name type="scientific">Mytilus coruscus</name>
    <name type="common">Sea mussel</name>
    <dbReference type="NCBI Taxonomy" id="42192"/>
    <lineage>
        <taxon>Eukaryota</taxon>
        <taxon>Metazoa</taxon>
        <taxon>Spiralia</taxon>
        <taxon>Lophotrochozoa</taxon>
        <taxon>Mollusca</taxon>
        <taxon>Bivalvia</taxon>
        <taxon>Autobranchia</taxon>
        <taxon>Pteriomorphia</taxon>
        <taxon>Mytilida</taxon>
        <taxon>Mytiloidea</taxon>
        <taxon>Mytilidae</taxon>
        <taxon>Mytilinae</taxon>
        <taxon>Mytilus</taxon>
    </lineage>
</organism>
<accession>A0A6J8BJZ8</accession>
<feature type="domain" description="SRCR" evidence="3">
    <location>
        <begin position="81"/>
        <end position="209"/>
    </location>
</feature>
<dbReference type="EMBL" id="CACVKT020003512">
    <property type="protein sequence ID" value="CAC5384298.1"/>
    <property type="molecule type" value="Genomic_DNA"/>
</dbReference>
<comment type="caution">
    <text evidence="2">Lacks conserved residue(s) required for the propagation of feature annotation.</text>
</comment>
<dbReference type="SMART" id="SM00202">
    <property type="entry name" value="SR"/>
    <property type="match status" value="2"/>
</dbReference>
<feature type="domain" description="SRCR" evidence="3">
    <location>
        <begin position="213"/>
        <end position="259"/>
    </location>
</feature>
<dbReference type="OrthoDB" id="10066015at2759"/>
<evidence type="ECO:0000256" key="2">
    <source>
        <dbReference type="PROSITE-ProRule" id="PRU00196"/>
    </source>
</evidence>
<dbReference type="InterPro" id="IPR036772">
    <property type="entry name" value="SRCR-like_dom_sf"/>
</dbReference>
<dbReference type="SUPFAM" id="SSF56487">
    <property type="entry name" value="SRCR-like"/>
    <property type="match status" value="2"/>
</dbReference>
<keyword evidence="1" id="KW-1015">Disulfide bond</keyword>
<keyword evidence="5" id="KW-1185">Reference proteome</keyword>
<dbReference type="PRINTS" id="PR00258">
    <property type="entry name" value="SPERACTRCPTR"/>
</dbReference>
<proteinExistence type="predicted"/>
<dbReference type="PROSITE" id="PS50287">
    <property type="entry name" value="SRCR_2"/>
    <property type="match status" value="2"/>
</dbReference>
<reference evidence="4 5" key="1">
    <citation type="submission" date="2020-06" db="EMBL/GenBank/DDBJ databases">
        <authorList>
            <person name="Li R."/>
            <person name="Bekaert M."/>
        </authorList>
    </citation>
    <scope>NUCLEOTIDE SEQUENCE [LARGE SCALE GENOMIC DNA]</scope>
    <source>
        <strain evidence="5">wild</strain>
    </source>
</reference>
<evidence type="ECO:0000313" key="5">
    <source>
        <dbReference type="Proteomes" id="UP000507470"/>
    </source>
</evidence>
<protein>
    <recommendedName>
        <fullName evidence="3">SRCR domain-containing protein</fullName>
    </recommendedName>
</protein>
<evidence type="ECO:0000259" key="3">
    <source>
        <dbReference type="PROSITE" id="PS50287"/>
    </source>
</evidence>
<dbReference type="Gene3D" id="3.10.250.10">
    <property type="entry name" value="SRCR-like domain"/>
    <property type="match status" value="2"/>
</dbReference>
<dbReference type="AlphaFoldDB" id="A0A6J8BJZ8"/>
<dbReference type="PANTHER" id="PTHR48071">
    <property type="entry name" value="SRCR DOMAIN-CONTAINING PROTEIN"/>
    <property type="match status" value="1"/>
</dbReference>
<dbReference type="Proteomes" id="UP000507470">
    <property type="component" value="Unassembled WGS sequence"/>
</dbReference>
<sequence length="259" mass="29208">MKNISGKRTDTAVVRKFMIQRQRNICEGSINQKSRQPELGTYFLHIPTFYSCKDQLYKERDKLLPALLTSVEDITVDVEWVKTTTGQPFLLADDYTNGRMLVFSTQENLIHLAAADTINCDGTFLNISFNSIERSEESLSRKNRNIPQWGSGEQHPFIQSAAWFGKGTGQIWADDLDYTGEEHDISVCTFPGWGNNDCNHQEDVSLICDVTDVRLVNETFVGEGRVEVKHNGQWGTVCDDNFGVNDAAVVCKMLGFHIS</sequence>
<evidence type="ECO:0000313" key="4">
    <source>
        <dbReference type="EMBL" id="CAC5384298.1"/>
    </source>
</evidence>
<dbReference type="GO" id="GO:0016020">
    <property type="term" value="C:membrane"/>
    <property type="evidence" value="ECO:0007669"/>
    <property type="project" value="InterPro"/>
</dbReference>
<dbReference type="Pfam" id="PF00530">
    <property type="entry name" value="SRCR"/>
    <property type="match status" value="2"/>
</dbReference>
<dbReference type="PANTHER" id="PTHR48071:SF27">
    <property type="entry name" value="SCAVENGER RECEPTOR CYSTEINE-RICH TYPE 1 PROTEIN M130-LIKE"/>
    <property type="match status" value="1"/>
</dbReference>
<evidence type="ECO:0000256" key="1">
    <source>
        <dbReference type="ARBA" id="ARBA00023157"/>
    </source>
</evidence>
<gene>
    <name evidence="4" type="ORF">MCOR_19959</name>
</gene>